<dbReference type="AlphaFoldDB" id="A0A6P4F7R5"/>
<feature type="compositionally biased region" description="Acidic residues" evidence="1">
    <location>
        <begin position="203"/>
        <end position="213"/>
    </location>
</feature>
<reference evidence="4" key="2">
    <citation type="submission" date="2025-04" db="UniProtKB">
        <authorList>
            <consortium name="RefSeq"/>
        </authorList>
    </citation>
    <scope>IDENTIFICATION</scope>
</reference>
<feature type="compositionally biased region" description="Basic and acidic residues" evidence="1">
    <location>
        <begin position="86"/>
        <end position="124"/>
    </location>
</feature>
<dbReference type="EnsemblMetazoa" id="XM_017127889.2">
    <property type="protein sequence ID" value="XP_016983378.1"/>
    <property type="gene ID" value="LOC108047625"/>
</dbReference>
<feature type="compositionally biased region" description="Polar residues" evidence="1">
    <location>
        <begin position="72"/>
        <end position="84"/>
    </location>
</feature>
<dbReference type="Proteomes" id="UP001652680">
    <property type="component" value="Unassembled WGS sequence"/>
</dbReference>
<evidence type="ECO:0000313" key="2">
    <source>
        <dbReference type="EnsemblMetazoa" id="XP_016983378.1"/>
    </source>
</evidence>
<dbReference type="GeneID" id="108047625"/>
<sequence>MSKATKLRFALITEDVLDKLRPRSQSECTRSKYLDEIYTAIRTAVNEVVDEKLKELSWSIDQVVEDRMAKILSQQGQGRGTSVGQRDGKEKDSRKDNKDSRKDNKKDHKDSKKDHKDNKERDSKGAVQSVESISSLRRSTKRHRPSKKRHQSQEPLPSSPEDQLAKRSRTKAQKITVMPIHRETQVKSTPLNNLPPLSMDRNDLDEEDDDDFSDAEGSILTIAAKYLKKLEDARSRKHQHQHFH</sequence>
<dbReference type="RefSeq" id="XP_016983378.1">
    <property type="nucleotide sequence ID" value="XM_017127889.1"/>
</dbReference>
<reference evidence="2" key="3">
    <citation type="submission" date="2025-05" db="UniProtKB">
        <authorList>
            <consortium name="EnsemblMetazoa"/>
        </authorList>
    </citation>
    <scope>IDENTIFICATION</scope>
</reference>
<proteinExistence type="predicted"/>
<evidence type="ECO:0000313" key="3">
    <source>
        <dbReference type="Proteomes" id="UP001652680"/>
    </source>
</evidence>
<keyword evidence="3" id="KW-1185">Reference proteome</keyword>
<accession>A0A6P4F7R5</accession>
<feature type="compositionally biased region" description="Basic residues" evidence="1">
    <location>
        <begin position="138"/>
        <end position="150"/>
    </location>
</feature>
<feature type="region of interest" description="Disordered" evidence="1">
    <location>
        <begin position="72"/>
        <end position="213"/>
    </location>
</feature>
<evidence type="ECO:0000256" key="1">
    <source>
        <dbReference type="SAM" id="MobiDB-lite"/>
    </source>
</evidence>
<dbReference type="OrthoDB" id="7863457at2759"/>
<protein>
    <submittedName>
        <fullName evidence="4">Uncharacterized protein LOC108047625</fullName>
    </submittedName>
</protein>
<gene>
    <name evidence="4" type="primary">LOC108047625</name>
    <name evidence="2" type="synonym">108047625</name>
</gene>
<name>A0A6P4F7R5_DRORH</name>
<reference evidence="3" key="1">
    <citation type="journal article" date="2021" name="Elife">
        <title>Highly contiguous assemblies of 101 drosophilid genomes.</title>
        <authorList>
            <person name="Kim B.Y."/>
            <person name="Wang J.R."/>
            <person name="Miller D.E."/>
            <person name="Barmina O."/>
            <person name="Delaney E."/>
            <person name="Thompson A."/>
            <person name="Comeault A.A."/>
            <person name="Peede D."/>
            <person name="D'Agostino E.R."/>
            <person name="Pelaez J."/>
            <person name="Aguilar J.M."/>
            <person name="Haji D."/>
            <person name="Matsunaga T."/>
            <person name="Armstrong E.E."/>
            <person name="Zych M."/>
            <person name="Ogawa Y."/>
            <person name="Stamenkovic-Radak M."/>
            <person name="Jelic M."/>
            <person name="Veselinovic M.S."/>
            <person name="Tanaskovic M."/>
            <person name="Eric P."/>
            <person name="Gao J.J."/>
            <person name="Katoh T.K."/>
            <person name="Toda M.J."/>
            <person name="Watabe H."/>
            <person name="Watada M."/>
            <person name="Davis J.S."/>
            <person name="Moyle L.C."/>
            <person name="Manoli G."/>
            <person name="Bertolini E."/>
            <person name="Kostal V."/>
            <person name="Hawley R.S."/>
            <person name="Takahashi A."/>
            <person name="Jones C.D."/>
            <person name="Price D.K."/>
            <person name="Whiteman N."/>
            <person name="Kopp A."/>
            <person name="Matute D.R."/>
            <person name="Petrov D.A."/>
        </authorList>
    </citation>
    <scope>NUCLEOTIDE SEQUENCE [LARGE SCALE GENOMIC DNA]</scope>
</reference>
<organism evidence="4">
    <name type="scientific">Drosophila rhopaloa</name>
    <name type="common">Fruit fly</name>
    <dbReference type="NCBI Taxonomy" id="1041015"/>
    <lineage>
        <taxon>Eukaryota</taxon>
        <taxon>Metazoa</taxon>
        <taxon>Ecdysozoa</taxon>
        <taxon>Arthropoda</taxon>
        <taxon>Hexapoda</taxon>
        <taxon>Insecta</taxon>
        <taxon>Pterygota</taxon>
        <taxon>Neoptera</taxon>
        <taxon>Endopterygota</taxon>
        <taxon>Diptera</taxon>
        <taxon>Brachycera</taxon>
        <taxon>Muscomorpha</taxon>
        <taxon>Ephydroidea</taxon>
        <taxon>Drosophilidae</taxon>
        <taxon>Drosophila</taxon>
        <taxon>Sophophora</taxon>
    </lineage>
</organism>
<dbReference type="OMA" id="VMPIHRE"/>
<evidence type="ECO:0000313" key="4">
    <source>
        <dbReference type="RefSeq" id="XP_016983378.1"/>
    </source>
</evidence>